<dbReference type="GO" id="GO:0016740">
    <property type="term" value="F:transferase activity"/>
    <property type="evidence" value="ECO:0007669"/>
    <property type="project" value="UniProtKB-KW"/>
</dbReference>
<dbReference type="Pfam" id="PF00535">
    <property type="entry name" value="Glycos_transf_2"/>
    <property type="match status" value="1"/>
</dbReference>
<dbReference type="Gene3D" id="3.90.550.10">
    <property type="entry name" value="Spore Coat Polysaccharide Biosynthesis Protein SpsA, Chain A"/>
    <property type="match status" value="1"/>
</dbReference>
<protein>
    <submittedName>
        <fullName evidence="2">Putative glycosyltransferase</fullName>
    </submittedName>
</protein>
<organism evidence="2">
    <name type="scientific">viral metagenome</name>
    <dbReference type="NCBI Taxonomy" id="1070528"/>
    <lineage>
        <taxon>unclassified sequences</taxon>
        <taxon>metagenomes</taxon>
        <taxon>organismal metagenomes</taxon>
    </lineage>
</organism>
<dbReference type="SUPFAM" id="SSF53448">
    <property type="entry name" value="Nucleotide-diphospho-sugar transferases"/>
    <property type="match status" value="1"/>
</dbReference>
<gene>
    <name evidence="2" type="ORF">MM415A00143_0087</name>
</gene>
<reference evidence="2" key="1">
    <citation type="submission" date="2020-03" db="EMBL/GenBank/DDBJ databases">
        <title>The deep terrestrial virosphere.</title>
        <authorList>
            <person name="Holmfeldt K."/>
            <person name="Nilsson E."/>
            <person name="Simone D."/>
            <person name="Lopez-Fernandez M."/>
            <person name="Wu X."/>
            <person name="de Brujin I."/>
            <person name="Lundin D."/>
            <person name="Andersson A."/>
            <person name="Bertilsson S."/>
            <person name="Dopson M."/>
        </authorList>
    </citation>
    <scope>NUCLEOTIDE SEQUENCE</scope>
    <source>
        <strain evidence="2">MM415A00143</strain>
    </source>
</reference>
<keyword evidence="2" id="KW-0808">Transferase</keyword>
<accession>A0A6M3Y5M6</accession>
<dbReference type="AlphaFoldDB" id="A0A6M3Y5M6"/>
<dbReference type="InterPro" id="IPR001173">
    <property type="entry name" value="Glyco_trans_2-like"/>
</dbReference>
<proteinExistence type="predicted"/>
<dbReference type="InterPro" id="IPR029044">
    <property type="entry name" value="Nucleotide-diphossugar_trans"/>
</dbReference>
<sequence length="302" mass="34307">MISIIIGEHNESKEYVLKMVSQVAQLPYKKELIFVTSSKFNEFYSKFGRMDNYKFPISVIGGADSCGAGRNVGGSAASGDTLLYMDCHVCFTPSAVDRLLATQKAHPDAVVAPALQPVEFPECIPSGGKGHGVAFRFVNNPFEWVWLPSETENREYTSPFVCGCAFSMMKDTFNVLNTHGGFLGMHKGLSWEEEATMRLWRLGRPTYVEPRATFGHLFKGYAGHPSWDEHSTSGYYVSRTIGAYVNVFDKELWRKIDTLCTRVWGNEWIKNLEIAKSQYSWLRNLMKPYAKNIDENWFLRTE</sequence>
<evidence type="ECO:0000259" key="1">
    <source>
        <dbReference type="Pfam" id="PF00535"/>
    </source>
</evidence>
<feature type="domain" description="Glycosyltransferase 2-like" evidence="1">
    <location>
        <begin position="3"/>
        <end position="118"/>
    </location>
</feature>
<dbReference type="EMBL" id="MT145198">
    <property type="protein sequence ID" value="QJI05412.1"/>
    <property type="molecule type" value="Genomic_DNA"/>
</dbReference>
<evidence type="ECO:0000313" key="2">
    <source>
        <dbReference type="EMBL" id="QJI05412.1"/>
    </source>
</evidence>
<name>A0A6M3Y5M6_9ZZZZ</name>